<feature type="compositionally biased region" description="Polar residues" evidence="1">
    <location>
        <begin position="265"/>
        <end position="301"/>
    </location>
</feature>
<feature type="compositionally biased region" description="Basic and acidic residues" evidence="1">
    <location>
        <begin position="238"/>
        <end position="248"/>
    </location>
</feature>
<dbReference type="InterPro" id="IPR040233">
    <property type="entry name" value="CCD97-like_C"/>
</dbReference>
<name>A0ABC9DE02_9POAL</name>
<dbReference type="AlphaFoldDB" id="A0ABC9DE02"/>
<reference evidence="3" key="1">
    <citation type="submission" date="2024-10" db="EMBL/GenBank/DDBJ databases">
        <authorList>
            <person name="Ryan C."/>
        </authorList>
    </citation>
    <scope>NUCLEOTIDE SEQUENCE [LARGE SCALE GENOMIC DNA]</scope>
</reference>
<feature type="domain" description="CCD97-like C-terminal" evidence="2">
    <location>
        <begin position="120"/>
        <end position="341"/>
    </location>
</feature>
<proteinExistence type="predicted"/>
<keyword evidence="4" id="KW-1185">Reference proteome</keyword>
<dbReference type="Pfam" id="PF09747">
    <property type="entry name" value="CCD97-like_C"/>
    <property type="match status" value="1"/>
</dbReference>
<dbReference type="PANTHER" id="PTHR31840:SF1">
    <property type="entry name" value="COILED-COIL DOMAIN-CONTAINING PROTEIN 97"/>
    <property type="match status" value="1"/>
</dbReference>
<evidence type="ECO:0000256" key="1">
    <source>
        <dbReference type="SAM" id="MobiDB-lite"/>
    </source>
</evidence>
<dbReference type="EMBL" id="OZ075143">
    <property type="protein sequence ID" value="CAL5036594.1"/>
    <property type="molecule type" value="Genomic_DNA"/>
</dbReference>
<dbReference type="Proteomes" id="UP001497457">
    <property type="component" value="Chromosome 33rd"/>
</dbReference>
<evidence type="ECO:0000313" key="4">
    <source>
        <dbReference type="Proteomes" id="UP001497457"/>
    </source>
</evidence>
<evidence type="ECO:0000259" key="2">
    <source>
        <dbReference type="Pfam" id="PF09747"/>
    </source>
</evidence>
<feature type="compositionally biased region" description="Acidic residues" evidence="1">
    <location>
        <begin position="209"/>
        <end position="237"/>
    </location>
</feature>
<dbReference type="InterPro" id="IPR018613">
    <property type="entry name" value="Ccdc97-like"/>
</dbReference>
<sequence>MRRHASHHTRQPGAMEPAAMDRIATRLSAVEGLYFPSSFLSSSSPTSAATPPSPPRRQAELRSLLARDAPLFLERYGSALSADELAAFDALGGDYEVGWHLRRLRAAAAGAPPPAARVRNRRRAYLDRLVREGEYFSEEAMREREPYLHHEYLGKFQDPLGRAMARPGERWSETLMRRAEEAVIVEKIRGEQIRRGVDPSEWVGGGGPEPDEAMEEQEEEEEEEEDDEEEEEEDKEEEQSMKEKETEAMKPTTTEVVANGAAPVDSSNGVGSAAGTFNQTLSSEEMQDQLEQFTSLMQQKFLSGEDTEHMDYSQIDNDETLDDHWSREANYDAEEKYFEED</sequence>
<feature type="compositionally biased region" description="Basic and acidic residues" evidence="1">
    <location>
        <begin position="322"/>
        <end position="341"/>
    </location>
</feature>
<protein>
    <recommendedName>
        <fullName evidence="2">CCD97-like C-terminal domain-containing protein</fullName>
    </recommendedName>
</protein>
<dbReference type="PANTHER" id="PTHR31840">
    <property type="entry name" value="COILED-COIL DOMAIN-CONTAINING PROTEIN 97"/>
    <property type="match status" value="1"/>
</dbReference>
<gene>
    <name evidence="3" type="ORF">URODEC1_LOCUS84035</name>
</gene>
<accession>A0ABC9DE02</accession>
<evidence type="ECO:0000313" key="3">
    <source>
        <dbReference type="EMBL" id="CAL5036594.1"/>
    </source>
</evidence>
<feature type="region of interest" description="Disordered" evidence="1">
    <location>
        <begin position="195"/>
        <end position="341"/>
    </location>
</feature>
<organism evidence="3 4">
    <name type="scientific">Urochloa decumbens</name>
    <dbReference type="NCBI Taxonomy" id="240449"/>
    <lineage>
        <taxon>Eukaryota</taxon>
        <taxon>Viridiplantae</taxon>
        <taxon>Streptophyta</taxon>
        <taxon>Embryophyta</taxon>
        <taxon>Tracheophyta</taxon>
        <taxon>Spermatophyta</taxon>
        <taxon>Magnoliopsida</taxon>
        <taxon>Liliopsida</taxon>
        <taxon>Poales</taxon>
        <taxon>Poaceae</taxon>
        <taxon>PACMAD clade</taxon>
        <taxon>Panicoideae</taxon>
        <taxon>Panicodae</taxon>
        <taxon>Paniceae</taxon>
        <taxon>Melinidinae</taxon>
        <taxon>Urochloa</taxon>
    </lineage>
</organism>